<dbReference type="OrthoDB" id="3214226at2"/>
<dbReference type="GO" id="GO:0005886">
    <property type="term" value="C:plasma membrane"/>
    <property type="evidence" value="ECO:0007669"/>
    <property type="project" value="UniProtKB-SubCell"/>
</dbReference>
<evidence type="ECO:0000256" key="3">
    <source>
        <dbReference type="ARBA" id="ARBA00022692"/>
    </source>
</evidence>
<organism evidence="9 10">
    <name type="scientific">Pseudolysobacter antarcticus</name>
    <dbReference type="NCBI Taxonomy" id="2511995"/>
    <lineage>
        <taxon>Bacteria</taxon>
        <taxon>Pseudomonadati</taxon>
        <taxon>Pseudomonadota</taxon>
        <taxon>Gammaproteobacteria</taxon>
        <taxon>Lysobacterales</taxon>
        <taxon>Rhodanobacteraceae</taxon>
        <taxon>Pseudolysobacter</taxon>
    </lineage>
</organism>
<proteinExistence type="inferred from homology"/>
<gene>
    <name evidence="9" type="ORF">ELE36_04610</name>
</gene>
<name>A0A411HGW6_9GAMM</name>
<dbReference type="PANTHER" id="PTHR30509">
    <property type="entry name" value="P-HYDROXYBENZOIC ACID EFFLUX PUMP SUBUNIT-RELATED"/>
    <property type="match status" value="1"/>
</dbReference>
<dbReference type="KEGG" id="xbc:ELE36_04610"/>
<feature type="transmembrane region" description="Helical" evidence="7">
    <location>
        <begin position="115"/>
        <end position="131"/>
    </location>
</feature>
<keyword evidence="2" id="KW-1003">Cell membrane</keyword>
<feature type="transmembrane region" description="Helical" evidence="7">
    <location>
        <begin position="350"/>
        <end position="367"/>
    </location>
</feature>
<feature type="transmembrane region" description="Helical" evidence="7">
    <location>
        <begin position="90"/>
        <end position="109"/>
    </location>
</feature>
<keyword evidence="5 7" id="KW-0472">Membrane</keyword>
<keyword evidence="3 7" id="KW-0812">Transmembrane</keyword>
<evidence type="ECO:0000256" key="7">
    <source>
        <dbReference type="SAM" id="Phobius"/>
    </source>
</evidence>
<dbReference type="Proteomes" id="UP000291562">
    <property type="component" value="Chromosome"/>
</dbReference>
<keyword evidence="10" id="KW-1185">Reference proteome</keyword>
<sequence>MRQHTKPSKIRMKHDDLPAVIARKLAPSGSARAGSLLRALREACITMLSAIATLLITMLIAPGIGAGVLAVVLCISLSRSHLDRDRRGRIEAAIALPLVGLVAVGIGSLLQHSRWLGAVVFVAGMFVSIWLRRFGPMAGRAGSLIALPFVVLLTTPYIPAAPGGAIPALIAPIVVALLALLWVSSLHALAERIGFLPTRPVRENAPPAPRGESLLRPIASTRMAIQMAVALTVSFIVGYVWFADHWAWIVLTAFIVSSGNRGRLDVVYKSVLRVLGAAAGTFLALALSNNFGSHDTTTVVLILVAVFLGLWLRPLGYAWWALFVTLALALLQGFVGASTASILGLRMEEILIGAVIGVAASWFVLPVRSSAVLRRRIADALACLSDALDPANPLRAPELFIAALDAVEQLAPAFRASRLLTKHFRRLQPADWVDALLACRDPAIALIEKKATPVGARRAVGAARKSLREPTEILPALRDLYGSLTACAALDADPASTQPTQD</sequence>
<accession>A0A411HGW6</accession>
<feature type="transmembrane region" description="Helical" evidence="7">
    <location>
        <begin position="223"/>
        <end position="241"/>
    </location>
</feature>
<feature type="transmembrane region" description="Helical" evidence="7">
    <location>
        <begin position="319"/>
        <end position="344"/>
    </location>
</feature>
<evidence type="ECO:0000256" key="2">
    <source>
        <dbReference type="ARBA" id="ARBA00022475"/>
    </source>
</evidence>
<dbReference type="PANTHER" id="PTHR30509:SF9">
    <property type="entry name" value="MULTIDRUG RESISTANCE PROTEIN MDTO"/>
    <property type="match status" value="1"/>
</dbReference>
<protein>
    <submittedName>
        <fullName evidence="9">FUSC family protein</fullName>
    </submittedName>
</protein>
<feature type="transmembrane region" description="Helical" evidence="7">
    <location>
        <begin position="138"/>
        <end position="158"/>
    </location>
</feature>
<evidence type="ECO:0000256" key="1">
    <source>
        <dbReference type="ARBA" id="ARBA00004651"/>
    </source>
</evidence>
<dbReference type="Pfam" id="PF13515">
    <property type="entry name" value="FUSC_2"/>
    <property type="match status" value="1"/>
</dbReference>
<feature type="transmembrane region" description="Helical" evidence="7">
    <location>
        <begin position="271"/>
        <end position="288"/>
    </location>
</feature>
<keyword evidence="4 7" id="KW-1133">Transmembrane helix</keyword>
<dbReference type="EMBL" id="CP035704">
    <property type="protein sequence ID" value="QBB69711.1"/>
    <property type="molecule type" value="Genomic_DNA"/>
</dbReference>
<evidence type="ECO:0000256" key="4">
    <source>
        <dbReference type="ARBA" id="ARBA00022989"/>
    </source>
</evidence>
<evidence type="ECO:0000313" key="10">
    <source>
        <dbReference type="Proteomes" id="UP000291562"/>
    </source>
</evidence>
<evidence type="ECO:0000256" key="5">
    <source>
        <dbReference type="ARBA" id="ARBA00023136"/>
    </source>
</evidence>
<feature type="transmembrane region" description="Helical" evidence="7">
    <location>
        <begin position="45"/>
        <end position="78"/>
    </location>
</feature>
<evidence type="ECO:0000256" key="6">
    <source>
        <dbReference type="ARBA" id="ARBA00043993"/>
    </source>
</evidence>
<feature type="domain" description="Integral membrane bound transporter" evidence="8">
    <location>
        <begin position="234"/>
        <end position="359"/>
    </location>
</feature>
<comment type="similarity">
    <text evidence="6">Belongs to the YccS/YhfK family.</text>
</comment>
<dbReference type="AlphaFoldDB" id="A0A411HGW6"/>
<feature type="transmembrane region" description="Helical" evidence="7">
    <location>
        <begin position="294"/>
        <end position="312"/>
    </location>
</feature>
<dbReference type="InterPro" id="IPR049453">
    <property type="entry name" value="Memb_transporter_dom"/>
</dbReference>
<reference evidence="9 10" key="1">
    <citation type="submission" date="2019-01" db="EMBL/GenBank/DDBJ databases">
        <title>Pseudolysobacter antarctica gen. nov., sp. nov., isolated from Fildes Peninsula, Antarctica.</title>
        <authorList>
            <person name="Wei Z."/>
            <person name="Peng F."/>
        </authorList>
    </citation>
    <scope>NUCLEOTIDE SEQUENCE [LARGE SCALE GENOMIC DNA]</scope>
    <source>
        <strain evidence="9 10">AQ6-296</strain>
    </source>
</reference>
<evidence type="ECO:0000313" key="9">
    <source>
        <dbReference type="EMBL" id="QBB69711.1"/>
    </source>
</evidence>
<evidence type="ECO:0000259" key="8">
    <source>
        <dbReference type="Pfam" id="PF13515"/>
    </source>
</evidence>
<feature type="transmembrane region" description="Helical" evidence="7">
    <location>
        <begin position="164"/>
        <end position="183"/>
    </location>
</feature>
<comment type="subcellular location">
    <subcellularLocation>
        <location evidence="1">Cell membrane</location>
        <topology evidence="1">Multi-pass membrane protein</topology>
    </subcellularLocation>
</comment>